<dbReference type="PIRSF" id="PIRSF006157">
    <property type="entry name" value="Doxgns_DODA"/>
    <property type="match status" value="1"/>
</dbReference>
<evidence type="ECO:0000256" key="5">
    <source>
        <dbReference type="ARBA" id="ARBA00023002"/>
    </source>
</evidence>
<keyword evidence="9" id="KW-1185">Reference proteome</keyword>
<evidence type="ECO:0000313" key="10">
    <source>
        <dbReference type="Proteomes" id="UP000231990"/>
    </source>
</evidence>
<dbReference type="Proteomes" id="UP000231990">
    <property type="component" value="Unassembled WGS sequence"/>
</dbReference>
<dbReference type="GO" id="GO:0008198">
    <property type="term" value="F:ferrous iron binding"/>
    <property type="evidence" value="ECO:0007669"/>
    <property type="project" value="InterPro"/>
</dbReference>
<dbReference type="PANTHER" id="PTHR30096">
    <property type="entry name" value="4,5-DOPA DIOXYGENASE EXTRADIOL-LIKE PROTEIN"/>
    <property type="match status" value="1"/>
</dbReference>
<evidence type="ECO:0000313" key="9">
    <source>
        <dbReference type="Proteomes" id="UP000231962"/>
    </source>
</evidence>
<dbReference type="SUPFAM" id="SSF53213">
    <property type="entry name" value="LigB-like"/>
    <property type="match status" value="1"/>
</dbReference>
<evidence type="ECO:0000256" key="1">
    <source>
        <dbReference type="ARBA" id="ARBA00001947"/>
    </source>
</evidence>
<dbReference type="InterPro" id="IPR014436">
    <property type="entry name" value="Extradiol_dOase_DODA"/>
</dbReference>
<evidence type="ECO:0000256" key="4">
    <source>
        <dbReference type="ARBA" id="ARBA00022833"/>
    </source>
</evidence>
<dbReference type="OrthoDB" id="9790889at2"/>
<dbReference type="Proteomes" id="UP000231962">
    <property type="component" value="Unassembled WGS sequence"/>
</dbReference>
<feature type="domain" description="Extradiol ring-cleavage dioxygenase class III enzyme subunit B" evidence="6">
    <location>
        <begin position="19"/>
        <end position="249"/>
    </location>
</feature>
<dbReference type="GO" id="GO:0016702">
    <property type="term" value="F:oxidoreductase activity, acting on single donors with incorporation of molecular oxygen, incorporation of two atoms of oxygen"/>
    <property type="evidence" value="ECO:0007669"/>
    <property type="project" value="UniProtKB-ARBA"/>
</dbReference>
<evidence type="ECO:0000256" key="3">
    <source>
        <dbReference type="ARBA" id="ARBA00022723"/>
    </source>
</evidence>
<dbReference type="RefSeq" id="WP_100712476.1">
    <property type="nucleotide sequence ID" value="NZ_NPDY01000001.1"/>
</dbReference>
<dbReference type="PANTHER" id="PTHR30096:SF0">
    <property type="entry name" value="4,5-DOPA DIOXYGENASE EXTRADIOL-LIKE PROTEIN"/>
    <property type="match status" value="1"/>
</dbReference>
<comment type="cofactor">
    <cofactor evidence="1">
        <name>Zn(2+)</name>
        <dbReference type="ChEBI" id="CHEBI:29105"/>
    </cofactor>
</comment>
<evidence type="ECO:0000259" key="6">
    <source>
        <dbReference type="Pfam" id="PF02900"/>
    </source>
</evidence>
<dbReference type="EMBL" id="NPDY01000001">
    <property type="protein sequence ID" value="PJZ71491.1"/>
    <property type="molecule type" value="Genomic_DNA"/>
</dbReference>
<dbReference type="Pfam" id="PF02900">
    <property type="entry name" value="LigB"/>
    <property type="match status" value="1"/>
</dbReference>
<gene>
    <name evidence="7" type="ORF">CH360_03105</name>
    <name evidence="8" type="ORF">CH373_03110</name>
</gene>
<name>A0A2M9ZSM8_9LEPT</name>
<sequence>MMPVLFIGHGSPMNATQKNSYTKNLENLVSKLKEPKAILVISAHWQSRGTFVTSAKAPEQIYDFYGFPKELYEIEYHPPGNPELAKEIAEFLKHDGALTTEEWGLDHGAWAVLLHIYPKAEIPVLQLSMDINLSPEEKMEIGSKLHELRKKDVLILGSGNIVHNLRLADFHHPEIPPYEWAIEFDRYVREALIERNDLAILEYSKVGEAAKLSVPTTEHFDPIFYVLGSMGRDEKIEFIHEGFEHKSISMRSFMSI</sequence>
<dbReference type="NCBIfam" id="NF007914">
    <property type="entry name" value="PRK10628.1"/>
    <property type="match status" value="1"/>
</dbReference>
<comment type="similarity">
    <text evidence="2">Belongs to the DODA-type extradiol aromatic ring-opening dioxygenase family.</text>
</comment>
<keyword evidence="5" id="KW-0560">Oxidoreductase</keyword>
<evidence type="ECO:0000313" key="8">
    <source>
        <dbReference type="EMBL" id="PJZ75025.1"/>
    </source>
</evidence>
<reference evidence="9 10" key="1">
    <citation type="submission" date="2017-07" db="EMBL/GenBank/DDBJ databases">
        <title>Leptospira spp. isolated from tropical soils.</title>
        <authorList>
            <person name="Thibeaux R."/>
            <person name="Iraola G."/>
            <person name="Ferres I."/>
            <person name="Bierque E."/>
            <person name="Girault D."/>
            <person name="Soupe-Gilbert M.-E."/>
            <person name="Picardeau M."/>
            <person name="Goarant C."/>
        </authorList>
    </citation>
    <scope>NUCLEOTIDE SEQUENCE [LARGE SCALE GENOMIC DNA]</scope>
    <source>
        <strain evidence="8 10">FH1-B-B1</strain>
        <strain evidence="7 9">FH1-B-C1</strain>
    </source>
</reference>
<dbReference type="CDD" id="cd07363">
    <property type="entry name" value="45_DOPA_Dioxygenase"/>
    <property type="match status" value="1"/>
</dbReference>
<dbReference type="EMBL" id="NPDZ01000001">
    <property type="protein sequence ID" value="PJZ75025.1"/>
    <property type="molecule type" value="Genomic_DNA"/>
</dbReference>
<dbReference type="GO" id="GO:0008270">
    <property type="term" value="F:zinc ion binding"/>
    <property type="evidence" value="ECO:0007669"/>
    <property type="project" value="InterPro"/>
</dbReference>
<organism evidence="8 10">
    <name type="scientific">Leptospira perolatii</name>
    <dbReference type="NCBI Taxonomy" id="2023191"/>
    <lineage>
        <taxon>Bacteria</taxon>
        <taxon>Pseudomonadati</taxon>
        <taxon>Spirochaetota</taxon>
        <taxon>Spirochaetia</taxon>
        <taxon>Leptospirales</taxon>
        <taxon>Leptospiraceae</taxon>
        <taxon>Leptospira</taxon>
    </lineage>
</organism>
<keyword evidence="3" id="KW-0479">Metal-binding</keyword>
<proteinExistence type="inferred from homology"/>
<evidence type="ECO:0000256" key="2">
    <source>
        <dbReference type="ARBA" id="ARBA00007581"/>
    </source>
</evidence>
<protein>
    <submittedName>
        <fullName evidence="8">4,5-DOPA dioxygenase extradiol</fullName>
    </submittedName>
</protein>
<dbReference type="Gene3D" id="3.40.830.10">
    <property type="entry name" value="LigB-like"/>
    <property type="match status" value="1"/>
</dbReference>
<comment type="caution">
    <text evidence="8">The sequence shown here is derived from an EMBL/GenBank/DDBJ whole genome shotgun (WGS) entry which is preliminary data.</text>
</comment>
<evidence type="ECO:0000313" key="7">
    <source>
        <dbReference type="EMBL" id="PJZ71491.1"/>
    </source>
</evidence>
<dbReference type="InterPro" id="IPR004183">
    <property type="entry name" value="Xdiol_dOase_suB"/>
</dbReference>
<accession>A0A2M9ZSM8</accession>
<dbReference type="AlphaFoldDB" id="A0A2M9ZSM8"/>
<keyword evidence="4" id="KW-0862">Zinc</keyword>
<keyword evidence="8" id="KW-0223">Dioxygenase</keyword>